<gene>
    <name evidence="2" type="ORF">AUC43_11705</name>
</gene>
<dbReference type="EMBL" id="CP013909">
    <property type="protein sequence ID" value="ALW85693.1"/>
    <property type="molecule type" value="Genomic_DNA"/>
</dbReference>
<evidence type="ECO:0000313" key="3">
    <source>
        <dbReference type="Proteomes" id="UP000059542"/>
    </source>
</evidence>
<dbReference type="STRING" id="1411621.AUC43_11705"/>
<dbReference type="RefSeq" id="WP_068193513.1">
    <property type="nucleotide sequence ID" value="NZ_CP013909.1"/>
</dbReference>
<dbReference type="OrthoDB" id="9987999at2"/>
<dbReference type="AlphaFoldDB" id="A0A0U4AY60"/>
<accession>A0A0U4AY60</accession>
<protein>
    <submittedName>
        <fullName evidence="2">Uncharacterized protein</fullName>
    </submittedName>
</protein>
<proteinExistence type="predicted"/>
<name>A0A0U4AY60_9BACT</name>
<feature type="region of interest" description="Disordered" evidence="1">
    <location>
        <begin position="1"/>
        <end position="20"/>
    </location>
</feature>
<reference evidence="2 3" key="1">
    <citation type="submission" date="2015-12" db="EMBL/GenBank/DDBJ databases">
        <authorList>
            <person name="Shamseldin A."/>
            <person name="Moawad H."/>
            <person name="Abd El-Rahim W.M."/>
            <person name="Sadowsky M.J."/>
        </authorList>
    </citation>
    <scope>NUCLEOTIDE SEQUENCE [LARGE SCALE GENOMIC DNA]</scope>
    <source>
        <strain evidence="2 3">DG5B</strain>
    </source>
</reference>
<dbReference type="Proteomes" id="UP000059542">
    <property type="component" value="Chromosome"/>
</dbReference>
<sequence length="145" mass="14751">MSASGCSKKEEASPAPNTGSFQLDGTAISCQAKATRSAGSIGGTFYDFLDLDLTPTPAAGGVGRLRLSLYKVPGSPASTYLLHNLLVYTGCNGSPYNFAGTSFTLTPAGEGSFSGRFAGKVSASSSSIPGPYTTITNGVFTTVPF</sequence>
<organism evidence="2 3">
    <name type="scientific">Hymenobacter sedentarius</name>
    <dbReference type="NCBI Taxonomy" id="1411621"/>
    <lineage>
        <taxon>Bacteria</taxon>
        <taxon>Pseudomonadati</taxon>
        <taxon>Bacteroidota</taxon>
        <taxon>Cytophagia</taxon>
        <taxon>Cytophagales</taxon>
        <taxon>Hymenobacteraceae</taxon>
        <taxon>Hymenobacter</taxon>
    </lineage>
</organism>
<evidence type="ECO:0000313" key="2">
    <source>
        <dbReference type="EMBL" id="ALW85693.1"/>
    </source>
</evidence>
<dbReference type="KEGG" id="hyg:AUC43_11705"/>
<keyword evidence="3" id="KW-1185">Reference proteome</keyword>
<evidence type="ECO:0000256" key="1">
    <source>
        <dbReference type="SAM" id="MobiDB-lite"/>
    </source>
</evidence>